<evidence type="ECO:0000313" key="4">
    <source>
        <dbReference type="EMBL" id="SCD21982.1"/>
    </source>
</evidence>
<dbReference type="InterPro" id="IPR036390">
    <property type="entry name" value="WH_DNA-bd_sf"/>
</dbReference>
<evidence type="ECO:0000313" key="5">
    <source>
        <dbReference type="Proteomes" id="UP000187464"/>
    </source>
</evidence>
<dbReference type="InterPro" id="IPR026881">
    <property type="entry name" value="WYL_dom"/>
</dbReference>
<dbReference type="PIRSF" id="PIRSF016838">
    <property type="entry name" value="PafC"/>
    <property type="match status" value="1"/>
</dbReference>
<proteinExistence type="predicted"/>
<dbReference type="EMBL" id="LT605205">
    <property type="protein sequence ID" value="SCD21982.1"/>
    <property type="molecule type" value="Genomic_DNA"/>
</dbReference>
<name>A0A1R3T6X5_9BACT</name>
<dbReference type="InterPro" id="IPR001034">
    <property type="entry name" value="DeoR_HTH"/>
</dbReference>
<dbReference type="Proteomes" id="UP000187464">
    <property type="component" value="Chromosome I"/>
</dbReference>
<dbReference type="SUPFAM" id="SSF46785">
    <property type="entry name" value="Winged helix' DNA-binding domain"/>
    <property type="match status" value="1"/>
</dbReference>
<dbReference type="Pfam" id="PF13280">
    <property type="entry name" value="WYL"/>
    <property type="match status" value="1"/>
</dbReference>
<dbReference type="PANTHER" id="PTHR34580">
    <property type="match status" value="1"/>
</dbReference>
<evidence type="ECO:0000259" key="3">
    <source>
        <dbReference type="PROSITE" id="PS51000"/>
    </source>
</evidence>
<dbReference type="STRING" id="1642647.PSM36_3193"/>
<dbReference type="Pfam" id="PF08279">
    <property type="entry name" value="HTH_11"/>
    <property type="match status" value="1"/>
</dbReference>
<reference evidence="4 5" key="1">
    <citation type="submission" date="2016-08" db="EMBL/GenBank/DDBJ databases">
        <authorList>
            <person name="Seilhamer J.J."/>
        </authorList>
    </citation>
    <scope>NUCLEOTIDE SEQUENCE [LARGE SCALE GENOMIC DNA]</scope>
    <source>
        <strain evidence="4">M3/6</strain>
    </source>
</reference>
<evidence type="ECO:0000256" key="2">
    <source>
        <dbReference type="ARBA" id="ARBA00023163"/>
    </source>
</evidence>
<dbReference type="InterPro" id="IPR036388">
    <property type="entry name" value="WH-like_DNA-bd_sf"/>
</dbReference>
<keyword evidence="1" id="KW-0805">Transcription regulation</keyword>
<dbReference type="InterPro" id="IPR028349">
    <property type="entry name" value="PafC-like"/>
</dbReference>
<dbReference type="PROSITE" id="PS52050">
    <property type="entry name" value="WYL"/>
    <property type="match status" value="1"/>
</dbReference>
<sequence length="313" mass="35856">MNKDLNRIDRISALLVQLQSRPVVKASEMAERFGVSLRTIYRDMHTLSEAGVPICGNSGVGYSLVEGYRLPSLMFTKEEAIAFLTAEKIIEQLTDTQNSNYFHQGMDKIRAALRAVDKKYLHDMGDTIAVYKSKNTRESLPNLLQTILSSINDKLIVEIDYTNIDENKSKRALEAVGITYSHPNWYLSGWCHLREEYRIFRLDRIENIKITTNKHTKVHPPLESLLGNDDPQCLQEVILHTSKEVAKYNADRCYFMGMTEEKELENGQIEQTYMAYSLEPLARWVLANADTTIVISPVEVKNIIKQIIKKLNL</sequence>
<evidence type="ECO:0000256" key="1">
    <source>
        <dbReference type="ARBA" id="ARBA00023015"/>
    </source>
</evidence>
<dbReference type="AlphaFoldDB" id="A0A1R3T6X5"/>
<dbReference type="KEGG" id="psac:PSM36_3193"/>
<dbReference type="GO" id="GO:0003700">
    <property type="term" value="F:DNA-binding transcription factor activity"/>
    <property type="evidence" value="ECO:0007669"/>
    <property type="project" value="InterPro"/>
</dbReference>
<keyword evidence="4" id="KW-0238">DNA-binding</keyword>
<dbReference type="Gene3D" id="1.10.10.10">
    <property type="entry name" value="Winged helix-like DNA-binding domain superfamily/Winged helix DNA-binding domain"/>
    <property type="match status" value="1"/>
</dbReference>
<keyword evidence="5" id="KW-1185">Reference proteome</keyword>
<dbReference type="InterPro" id="IPR013196">
    <property type="entry name" value="HTH_11"/>
</dbReference>
<accession>A0A1R3T6X5</accession>
<protein>
    <submittedName>
        <fullName evidence="4">Putative DNA-binding transcriptional regulator YafY</fullName>
    </submittedName>
</protein>
<dbReference type="GO" id="GO:0003677">
    <property type="term" value="F:DNA binding"/>
    <property type="evidence" value="ECO:0007669"/>
    <property type="project" value="UniProtKB-KW"/>
</dbReference>
<keyword evidence="2" id="KW-0804">Transcription</keyword>
<gene>
    <name evidence="4" type="ORF">PSM36_3193</name>
</gene>
<organism evidence="4 5">
    <name type="scientific">Proteiniphilum saccharofermentans</name>
    <dbReference type="NCBI Taxonomy" id="1642647"/>
    <lineage>
        <taxon>Bacteria</taxon>
        <taxon>Pseudomonadati</taxon>
        <taxon>Bacteroidota</taxon>
        <taxon>Bacteroidia</taxon>
        <taxon>Bacteroidales</taxon>
        <taxon>Dysgonomonadaceae</taxon>
        <taxon>Proteiniphilum</taxon>
    </lineage>
</organism>
<dbReference type="PANTHER" id="PTHR34580:SF3">
    <property type="entry name" value="PROTEIN PAFB"/>
    <property type="match status" value="1"/>
</dbReference>
<dbReference type="InterPro" id="IPR051534">
    <property type="entry name" value="CBASS_pafABC_assoc_protein"/>
</dbReference>
<dbReference type="PROSITE" id="PS51000">
    <property type="entry name" value="HTH_DEOR_2"/>
    <property type="match status" value="1"/>
</dbReference>
<feature type="domain" description="HTH deoR-type" evidence="3">
    <location>
        <begin position="7"/>
        <end position="62"/>
    </location>
</feature>